<dbReference type="AlphaFoldDB" id="R7YWQ0"/>
<feature type="region of interest" description="Disordered" evidence="3">
    <location>
        <begin position="251"/>
        <end position="305"/>
    </location>
</feature>
<dbReference type="HOGENOM" id="CLU_011910_0_0_1"/>
<dbReference type="Pfam" id="PF00172">
    <property type="entry name" value="Zn_clus"/>
    <property type="match status" value="1"/>
</dbReference>
<dbReference type="GO" id="GO:0006351">
    <property type="term" value="P:DNA-templated transcription"/>
    <property type="evidence" value="ECO:0007669"/>
    <property type="project" value="InterPro"/>
</dbReference>
<dbReference type="PANTHER" id="PTHR47654:SF5">
    <property type="entry name" value="TRANSCRIPTION FACTOR DOMAIN-CONTAINING PROTEIN"/>
    <property type="match status" value="1"/>
</dbReference>
<evidence type="ECO:0000256" key="1">
    <source>
        <dbReference type="ARBA" id="ARBA00022723"/>
    </source>
</evidence>
<feature type="compositionally biased region" description="Low complexity" evidence="3">
    <location>
        <begin position="251"/>
        <end position="261"/>
    </location>
</feature>
<dbReference type="GO" id="GO:0003677">
    <property type="term" value="F:DNA binding"/>
    <property type="evidence" value="ECO:0007669"/>
    <property type="project" value="InterPro"/>
</dbReference>
<dbReference type="PROSITE" id="PS50048">
    <property type="entry name" value="ZN2_CY6_FUNGAL_2"/>
    <property type="match status" value="1"/>
</dbReference>
<evidence type="ECO:0000256" key="3">
    <source>
        <dbReference type="SAM" id="MobiDB-lite"/>
    </source>
</evidence>
<dbReference type="GeneID" id="19902972"/>
<name>R7YWQ0_CONA1</name>
<keyword evidence="1" id="KW-0479">Metal-binding</keyword>
<dbReference type="OrthoDB" id="5296287at2759"/>
<feature type="compositionally biased region" description="Basic and acidic residues" evidence="3">
    <location>
        <begin position="280"/>
        <end position="293"/>
    </location>
</feature>
<dbReference type="EMBL" id="JH767579">
    <property type="protein sequence ID" value="EON66268.1"/>
    <property type="molecule type" value="Genomic_DNA"/>
</dbReference>
<feature type="compositionally biased region" description="Basic and acidic residues" evidence="3">
    <location>
        <begin position="216"/>
        <end position="225"/>
    </location>
</feature>
<feature type="compositionally biased region" description="Polar residues" evidence="3">
    <location>
        <begin position="66"/>
        <end position="77"/>
    </location>
</feature>
<evidence type="ECO:0000313" key="5">
    <source>
        <dbReference type="EMBL" id="EON66268.1"/>
    </source>
</evidence>
<evidence type="ECO:0000256" key="2">
    <source>
        <dbReference type="ARBA" id="ARBA00023242"/>
    </source>
</evidence>
<dbReference type="PROSITE" id="PS00463">
    <property type="entry name" value="ZN2_CY6_FUNGAL_1"/>
    <property type="match status" value="1"/>
</dbReference>
<accession>R7YWQ0</accession>
<dbReference type="PRINTS" id="PR00755">
    <property type="entry name" value="AFLATOXINBRP"/>
</dbReference>
<feature type="region of interest" description="Disordered" evidence="3">
    <location>
        <begin position="50"/>
        <end position="78"/>
    </location>
</feature>
<protein>
    <recommendedName>
        <fullName evidence="4">Zn(2)-C6 fungal-type domain-containing protein</fullName>
    </recommendedName>
</protein>
<organism evidence="5 6">
    <name type="scientific">Coniosporium apollinis (strain CBS 100218)</name>
    <name type="common">Rock-inhabiting black yeast</name>
    <dbReference type="NCBI Taxonomy" id="1168221"/>
    <lineage>
        <taxon>Eukaryota</taxon>
        <taxon>Fungi</taxon>
        <taxon>Dikarya</taxon>
        <taxon>Ascomycota</taxon>
        <taxon>Pezizomycotina</taxon>
        <taxon>Dothideomycetes</taxon>
        <taxon>Dothideomycetes incertae sedis</taxon>
        <taxon>Coniosporium</taxon>
    </lineage>
</organism>
<dbReference type="SUPFAM" id="SSF57701">
    <property type="entry name" value="Zn2/Cys6 DNA-binding domain"/>
    <property type="match status" value="1"/>
</dbReference>
<proteinExistence type="predicted"/>
<feature type="region of interest" description="Disordered" evidence="3">
    <location>
        <begin position="173"/>
        <end position="235"/>
    </location>
</feature>
<dbReference type="OMA" id="HINRSWR"/>
<feature type="domain" description="Zn(2)-C6 fungal-type" evidence="4">
    <location>
        <begin position="87"/>
        <end position="117"/>
    </location>
</feature>
<dbReference type="CDD" id="cd12148">
    <property type="entry name" value="fungal_TF_MHR"/>
    <property type="match status" value="1"/>
</dbReference>
<sequence>MESFVDFSVAEDFPLFEEEGTESPMLMLTAAAPPFDLFPEAFDLSTEMPIPGTGGPQPRVEIPRIRTSSDGGSTRSVGSDKLRATHACTKCRQRKVKCSGERPRCKHCLEFGLECEYVDGKRDRTRKEHESLEKICTGLIVLLKDVSLRAVPEDQRKIHDFLAKAEREYATLLSEPTSRPASPTLKRSHVATESLPEDQKEHGEDLITAEVGSQEDSGKLDEDLTRTQASRATGFVGKNSELMWMRRLKMQDNQPSDQPSDQDSDGRAKNPYGPPGKSTEAADQRLQKSDRRRGFGNHSESDGLISESTYHMDMENVFLRNHTDPYEMPLEDTGRNLLSLYLTSVHDTFPVIEKNTVTKQLLEYYHRKARGEPARPHFRWLGIVNLVFAIGAKLSHLLKAEWRADERDHLIYFTRARMLAFNGEAILMHPSLQHVQFVALMAFYFVAIGHMSRAYSLCGLAVKDAIALGLHIRNEDPNLNDSKRETRIRTWWSLYCLDRLVTVILGRPSALRDDGCSVPLPLPIKEDQLATFFANMAINDPPKSHGLEDLRQKSSASAAVSPLMHFITGGEVAVSVNTDHFFKSRVELAIITGEVLAELYSASSGENSWHQAQGKIQDLIKTIDQWREKAFPKEFDFLVPLCADTPFLRERLTLGFFYNSAKILAGRPCLCPLNDRIEHQTMQSKELNIKEARACVNAARATVDLLPDKPDPVLLYRNGPWWCQIHLLMQAASVLMLELSFNCEHMQHDKQNIVNALKKLGRWLHKMGENSRAAERAFKHLSELTPKVNVDLSPPAVPHVQSYLDAKYPQHVSFVDPMQSLHGVHGVVDFMDVNHTLQLPQGTSATQPFTTYDSMNYGIAQPVYDEFGILNYASWPAALGGGQQNGFGGDGGQGM</sequence>
<dbReference type="GO" id="GO:0000981">
    <property type="term" value="F:DNA-binding transcription factor activity, RNA polymerase II-specific"/>
    <property type="evidence" value="ECO:0007669"/>
    <property type="project" value="InterPro"/>
</dbReference>
<evidence type="ECO:0000259" key="4">
    <source>
        <dbReference type="PROSITE" id="PS50048"/>
    </source>
</evidence>
<dbReference type="CDD" id="cd00067">
    <property type="entry name" value="GAL4"/>
    <property type="match status" value="1"/>
</dbReference>
<dbReference type="RefSeq" id="XP_007781585.1">
    <property type="nucleotide sequence ID" value="XM_007783395.1"/>
</dbReference>
<reference evidence="6" key="1">
    <citation type="submission" date="2012-06" db="EMBL/GenBank/DDBJ databases">
        <title>The genome sequence of Coniosporium apollinis CBS 100218.</title>
        <authorList>
            <consortium name="The Broad Institute Genome Sequencing Platform"/>
            <person name="Cuomo C."/>
            <person name="Gorbushina A."/>
            <person name="Noack S."/>
            <person name="Walker B."/>
            <person name="Young S.K."/>
            <person name="Zeng Q."/>
            <person name="Gargeya S."/>
            <person name="Fitzgerald M."/>
            <person name="Haas B."/>
            <person name="Abouelleil A."/>
            <person name="Alvarado L."/>
            <person name="Arachchi H.M."/>
            <person name="Berlin A.M."/>
            <person name="Chapman S.B."/>
            <person name="Goldberg J."/>
            <person name="Griggs A."/>
            <person name="Gujja S."/>
            <person name="Hansen M."/>
            <person name="Howarth C."/>
            <person name="Imamovic A."/>
            <person name="Larimer J."/>
            <person name="McCowan C."/>
            <person name="Montmayeur A."/>
            <person name="Murphy C."/>
            <person name="Neiman D."/>
            <person name="Pearson M."/>
            <person name="Priest M."/>
            <person name="Roberts A."/>
            <person name="Saif S."/>
            <person name="Shea T."/>
            <person name="Sisk P."/>
            <person name="Sykes S."/>
            <person name="Wortman J."/>
            <person name="Nusbaum C."/>
            <person name="Birren B."/>
        </authorList>
    </citation>
    <scope>NUCLEOTIDE SEQUENCE [LARGE SCALE GENOMIC DNA]</scope>
    <source>
        <strain evidence="6">CBS 100218</strain>
    </source>
</reference>
<dbReference type="GO" id="GO:0008270">
    <property type="term" value="F:zinc ion binding"/>
    <property type="evidence" value="ECO:0007669"/>
    <property type="project" value="InterPro"/>
</dbReference>
<dbReference type="Gene3D" id="4.10.240.10">
    <property type="entry name" value="Zn(2)-C6 fungal-type DNA-binding domain"/>
    <property type="match status" value="1"/>
</dbReference>
<dbReference type="PANTHER" id="PTHR47654">
    <property type="entry name" value="ZN(II)2CYS6 TRANSCRIPTION FACTOR (EUROFUNG)-RELATED"/>
    <property type="match status" value="1"/>
</dbReference>
<dbReference type="InterPro" id="IPR036864">
    <property type="entry name" value="Zn2-C6_fun-type_DNA-bd_sf"/>
</dbReference>
<dbReference type="InterPro" id="IPR053230">
    <property type="entry name" value="Trans_reg_galc"/>
</dbReference>
<dbReference type="SMART" id="SM00066">
    <property type="entry name" value="GAL4"/>
    <property type="match status" value="1"/>
</dbReference>
<dbReference type="eggNOG" id="ENOG502RZ6G">
    <property type="taxonomic scope" value="Eukaryota"/>
</dbReference>
<dbReference type="Pfam" id="PF04082">
    <property type="entry name" value="Fungal_trans"/>
    <property type="match status" value="1"/>
</dbReference>
<gene>
    <name evidence="5" type="ORF">W97_05661</name>
</gene>
<dbReference type="InterPro" id="IPR001138">
    <property type="entry name" value="Zn2Cys6_DnaBD"/>
</dbReference>
<dbReference type="InterPro" id="IPR007219">
    <property type="entry name" value="XnlR_reg_dom"/>
</dbReference>
<keyword evidence="6" id="KW-1185">Reference proteome</keyword>
<keyword evidence="2" id="KW-0539">Nucleus</keyword>
<dbReference type="SMART" id="SM00906">
    <property type="entry name" value="Fungal_trans"/>
    <property type="match status" value="1"/>
</dbReference>
<dbReference type="Proteomes" id="UP000016924">
    <property type="component" value="Unassembled WGS sequence"/>
</dbReference>
<evidence type="ECO:0000313" key="6">
    <source>
        <dbReference type="Proteomes" id="UP000016924"/>
    </source>
</evidence>